<evidence type="ECO:0000256" key="1">
    <source>
        <dbReference type="ARBA" id="ARBA00022460"/>
    </source>
</evidence>
<feature type="region of interest" description="Disordered" evidence="3">
    <location>
        <begin position="364"/>
        <end position="384"/>
    </location>
</feature>
<dbReference type="PANTHER" id="PTHR10380:SF173">
    <property type="entry name" value="CUTICULAR PROTEIN 47EF, ISOFORM C-RELATED"/>
    <property type="match status" value="1"/>
</dbReference>
<dbReference type="InterPro" id="IPR000618">
    <property type="entry name" value="Insect_cuticle"/>
</dbReference>
<dbReference type="PROSITE" id="PS51155">
    <property type="entry name" value="CHIT_BIND_RR_2"/>
    <property type="match status" value="1"/>
</dbReference>
<evidence type="ECO:0000256" key="4">
    <source>
        <dbReference type="SAM" id="SignalP"/>
    </source>
</evidence>
<dbReference type="PANTHER" id="PTHR10380">
    <property type="entry name" value="CUTICLE PROTEIN"/>
    <property type="match status" value="1"/>
</dbReference>
<dbReference type="Pfam" id="PF00379">
    <property type="entry name" value="Chitin_bind_4"/>
    <property type="match status" value="1"/>
</dbReference>
<evidence type="ECO:0000256" key="2">
    <source>
        <dbReference type="PROSITE-ProRule" id="PRU00497"/>
    </source>
</evidence>
<accession>A0AAJ7L5C5</accession>
<keyword evidence="5" id="KW-1185">Reference proteome</keyword>
<feature type="signal peptide" evidence="4">
    <location>
        <begin position="1"/>
        <end position="16"/>
    </location>
</feature>
<dbReference type="Proteomes" id="UP000694867">
    <property type="component" value="Unplaced"/>
</dbReference>
<dbReference type="RefSeq" id="XP_018494627.1">
    <property type="nucleotide sequence ID" value="XM_018639111.1"/>
</dbReference>
<protein>
    <submittedName>
        <fullName evidence="6">Uncharacterized protein LOC100903743</fullName>
    </submittedName>
</protein>
<dbReference type="GO" id="GO:0062129">
    <property type="term" value="C:chitin-based extracellular matrix"/>
    <property type="evidence" value="ECO:0007669"/>
    <property type="project" value="TreeGrafter"/>
</dbReference>
<organism evidence="5 6">
    <name type="scientific">Galendromus occidentalis</name>
    <name type="common">western predatory mite</name>
    <dbReference type="NCBI Taxonomy" id="34638"/>
    <lineage>
        <taxon>Eukaryota</taxon>
        <taxon>Metazoa</taxon>
        <taxon>Ecdysozoa</taxon>
        <taxon>Arthropoda</taxon>
        <taxon>Chelicerata</taxon>
        <taxon>Arachnida</taxon>
        <taxon>Acari</taxon>
        <taxon>Parasitiformes</taxon>
        <taxon>Mesostigmata</taxon>
        <taxon>Gamasina</taxon>
        <taxon>Phytoseioidea</taxon>
        <taxon>Phytoseiidae</taxon>
        <taxon>Typhlodrominae</taxon>
        <taxon>Galendromus</taxon>
    </lineage>
</organism>
<evidence type="ECO:0000256" key="3">
    <source>
        <dbReference type="SAM" id="MobiDB-lite"/>
    </source>
</evidence>
<feature type="chain" id="PRO_5042497095" evidence="4">
    <location>
        <begin position="17"/>
        <end position="384"/>
    </location>
</feature>
<dbReference type="AlphaFoldDB" id="A0AAJ7L5C5"/>
<evidence type="ECO:0000313" key="5">
    <source>
        <dbReference type="Proteomes" id="UP000694867"/>
    </source>
</evidence>
<dbReference type="KEGG" id="goe:100903743"/>
<name>A0AAJ7L5C5_9ACAR</name>
<dbReference type="GeneID" id="100903743"/>
<proteinExistence type="predicted"/>
<dbReference type="GO" id="GO:0008010">
    <property type="term" value="F:structural constituent of chitin-based larval cuticle"/>
    <property type="evidence" value="ECO:0007669"/>
    <property type="project" value="TreeGrafter"/>
</dbReference>
<evidence type="ECO:0000313" key="6">
    <source>
        <dbReference type="RefSeq" id="XP_018494627.1"/>
    </source>
</evidence>
<sequence length="384" mass="42766">MKAFIVLGLAVASAYARSDDGFSSVSRTEDSHGNYQFNYDITDWDTNRKRWEVSDAHNNRKGGYSITDVDGKVRQLEYVADKGGFRAVIRTNEPGTAPGYSGDALYVREGVKQIITAAQPALQLTGHVIKQKNIAQGYIPAAPVAIPKQVYYQQPVAQPVVQQRPIFYQQPIVQKPVLYQQPIAYQPKPVVYQQPIVKPSLQVYQNMQPFVHVQQRPLVYQQPIVQQVIQPKPIVYQQPIVQPVSYQSYHNVHPVVAAPQPKYIAAPVKPLVQKVAVQPVVLKEKKIIVTPPPAYSGPRRKIQKLIEDPAQSYITPELPALAPKRIPGYNPGLEDFEDDDDTTVAPPLSRSRVAYAPVGRFQGITRKSGSFPPLAGPPSRRARA</sequence>
<keyword evidence="4" id="KW-0732">Signal</keyword>
<dbReference type="InterPro" id="IPR031311">
    <property type="entry name" value="CHIT_BIND_RR_consensus"/>
</dbReference>
<dbReference type="InterPro" id="IPR050468">
    <property type="entry name" value="Cuticle_Struct_Prot"/>
</dbReference>
<dbReference type="PROSITE" id="PS00233">
    <property type="entry name" value="CHIT_BIND_RR_1"/>
    <property type="match status" value="1"/>
</dbReference>
<keyword evidence="1 2" id="KW-0193">Cuticle</keyword>
<dbReference type="PRINTS" id="PR00947">
    <property type="entry name" value="CUTICLE"/>
</dbReference>
<gene>
    <name evidence="6" type="primary">LOC100903743</name>
</gene>
<reference evidence="6" key="1">
    <citation type="submission" date="2025-08" db="UniProtKB">
        <authorList>
            <consortium name="RefSeq"/>
        </authorList>
    </citation>
    <scope>IDENTIFICATION</scope>
</reference>